<dbReference type="PROSITE" id="PS50086">
    <property type="entry name" value="TBC_RABGAP"/>
    <property type="match status" value="1"/>
</dbReference>
<feature type="compositionally biased region" description="Low complexity" evidence="2">
    <location>
        <begin position="464"/>
        <end position="476"/>
    </location>
</feature>
<feature type="domain" description="Rab-GAP TBC" evidence="3">
    <location>
        <begin position="25"/>
        <end position="363"/>
    </location>
</feature>
<keyword evidence="5" id="KW-1185">Reference proteome</keyword>
<feature type="region of interest" description="Disordered" evidence="2">
    <location>
        <begin position="497"/>
        <end position="542"/>
    </location>
</feature>
<sequence>MFDDMPAVSSRPELPVKSATLDVTPRFKDLRSVQWRIDLGVLPSSPSASTDDLRRVTADYRRRYASLRRRLLSDPHTFKDGSNMPDLAMDNPLSQNPESSWGRFFRNAELEKMVCQDLLRLYPEDGSYFQTPGCQGMLRRILLMWCLRHPQNGYRQGMHELLAPLIYVLQVDINRLCEVRELYEEHFTDKFDELSVHESDLTYNFDYKKFSKSMDSPSKSNENARKATSLSDLDTDVQQIVLLSDPYGAESELGILLSEKFMEHDAYSMFEALMSGANGSVAMADFFSHLPADGTNNSSPPVIEASTALYHLLSVVDSPLHSHLNELGVEPQYFCLRWLRVLFGREFKLVDLMVIWDEIFARDNSKIESRDPDGFAIFGSARGAFIAAMALSMILYLRPSLLGAEIATSALQRLLNFPQNVDLKKLIRRAKSLQVLALNAASTLMAHPLTGELDHRKPNVRGHSMSSDSLSPKSPLSLVPDSYWEEKWRVLHKEEEGLRRTGSEKRAPIPSKKKGWTEKIRASLTRTESDPSPAQTKNVRKGLRATVRRSLLEDLSRQLGSDEGIEDIIPQDKCSNENTSSQDSSWVSSDTSSFLNGAVDAEKLNAIYDDSENYASGESRVPISDVTVDSSLIMALNDNCIDKEEKNVKDQKLLLGKLQWLWRFGRGHASEETSDKGGVTMEDPKPSYPEANQNIETESSVMDETHKPCHSGKGDGQDLNMMGTFKNLGQSMLEHIQVIETAFQFQQERAQVGPLESFSKNVLVGKGQVTAVAALKELRKISNLLSEMTVVALTHKFLRETEGRVRVCTEENSEMAMRQFYNEIRGMKVKDLPSHLKLMCSQDYVKKSIQRGLDNYHAKYIQTSSVDPLFHVCFGGMVFSYLVALPEERRHLEHQQHAKEHGGH</sequence>
<gene>
    <name evidence="4" type="ORF">SAY86_007209</name>
</gene>
<feature type="region of interest" description="Disordered" evidence="2">
    <location>
        <begin position="669"/>
        <end position="688"/>
    </location>
</feature>
<evidence type="ECO:0000259" key="3">
    <source>
        <dbReference type="PROSITE" id="PS50086"/>
    </source>
</evidence>
<dbReference type="InterPro" id="IPR035969">
    <property type="entry name" value="Rab-GAP_TBC_sf"/>
</dbReference>
<feature type="region of interest" description="Disordered" evidence="2">
    <location>
        <begin position="449"/>
        <end position="476"/>
    </location>
</feature>
<organism evidence="4 5">
    <name type="scientific">Trapa natans</name>
    <name type="common">Water chestnut</name>
    <dbReference type="NCBI Taxonomy" id="22666"/>
    <lineage>
        <taxon>Eukaryota</taxon>
        <taxon>Viridiplantae</taxon>
        <taxon>Streptophyta</taxon>
        <taxon>Embryophyta</taxon>
        <taxon>Tracheophyta</taxon>
        <taxon>Spermatophyta</taxon>
        <taxon>Magnoliopsida</taxon>
        <taxon>eudicotyledons</taxon>
        <taxon>Gunneridae</taxon>
        <taxon>Pentapetalae</taxon>
        <taxon>rosids</taxon>
        <taxon>malvids</taxon>
        <taxon>Myrtales</taxon>
        <taxon>Lythraceae</taxon>
        <taxon>Trapa</taxon>
    </lineage>
</organism>
<dbReference type="Proteomes" id="UP001346149">
    <property type="component" value="Unassembled WGS sequence"/>
</dbReference>
<feature type="compositionally biased region" description="Low complexity" evidence="2">
    <location>
        <begin position="579"/>
        <end position="591"/>
    </location>
</feature>
<dbReference type="PANTHER" id="PTHR22957">
    <property type="entry name" value="TBC1 DOMAIN FAMILY MEMBER GTPASE-ACTIVATING PROTEIN"/>
    <property type="match status" value="1"/>
</dbReference>
<reference evidence="4 5" key="1">
    <citation type="journal article" date="2023" name="Hortic Res">
        <title>Pangenome of water caltrop reveals structural variations and asymmetric subgenome divergence after allopolyploidization.</title>
        <authorList>
            <person name="Zhang X."/>
            <person name="Chen Y."/>
            <person name="Wang L."/>
            <person name="Yuan Y."/>
            <person name="Fang M."/>
            <person name="Shi L."/>
            <person name="Lu R."/>
            <person name="Comes H.P."/>
            <person name="Ma Y."/>
            <person name="Chen Y."/>
            <person name="Huang G."/>
            <person name="Zhou Y."/>
            <person name="Zheng Z."/>
            <person name="Qiu Y."/>
        </authorList>
    </citation>
    <scope>NUCLEOTIDE SEQUENCE [LARGE SCALE GENOMIC DNA]</scope>
    <source>
        <strain evidence="4">F231</strain>
    </source>
</reference>
<evidence type="ECO:0000313" key="5">
    <source>
        <dbReference type="Proteomes" id="UP001346149"/>
    </source>
</evidence>
<dbReference type="Gene3D" id="1.10.472.80">
    <property type="entry name" value="Ypt/Rab-GAP domain of gyp1p, domain 3"/>
    <property type="match status" value="1"/>
</dbReference>
<dbReference type="EMBL" id="JAXQNO010000015">
    <property type="protein sequence ID" value="KAK4782835.1"/>
    <property type="molecule type" value="Genomic_DNA"/>
</dbReference>
<proteinExistence type="predicted"/>
<keyword evidence="1" id="KW-0343">GTPase activation</keyword>
<feature type="region of interest" description="Disordered" evidence="2">
    <location>
        <begin position="562"/>
        <end position="591"/>
    </location>
</feature>
<dbReference type="AlphaFoldDB" id="A0AAN7LD37"/>
<dbReference type="GO" id="GO:0005096">
    <property type="term" value="F:GTPase activator activity"/>
    <property type="evidence" value="ECO:0007669"/>
    <property type="project" value="UniProtKB-KW"/>
</dbReference>
<dbReference type="SMART" id="SM00164">
    <property type="entry name" value="TBC"/>
    <property type="match status" value="1"/>
</dbReference>
<dbReference type="Gene3D" id="1.10.8.270">
    <property type="entry name" value="putative rabgap domain of human tbc1 domain family member 14 like domains"/>
    <property type="match status" value="1"/>
</dbReference>
<dbReference type="Pfam" id="PF00566">
    <property type="entry name" value="RabGAP-TBC"/>
    <property type="match status" value="2"/>
</dbReference>
<name>A0AAN7LD37_TRANT</name>
<evidence type="ECO:0000313" key="4">
    <source>
        <dbReference type="EMBL" id="KAK4782835.1"/>
    </source>
</evidence>
<feature type="compositionally biased region" description="Basic and acidic residues" evidence="2">
    <location>
        <begin position="497"/>
        <end position="507"/>
    </location>
</feature>
<protein>
    <recommendedName>
        <fullName evidence="3">Rab-GAP TBC domain-containing protein</fullName>
    </recommendedName>
</protein>
<dbReference type="InterPro" id="IPR000195">
    <property type="entry name" value="Rab-GAP-TBC_dom"/>
</dbReference>
<evidence type="ECO:0000256" key="1">
    <source>
        <dbReference type="ARBA" id="ARBA00022468"/>
    </source>
</evidence>
<dbReference type="SUPFAM" id="SSF47923">
    <property type="entry name" value="Ypt/Rab-GAP domain of gyp1p"/>
    <property type="match status" value="2"/>
</dbReference>
<comment type="caution">
    <text evidence="4">The sequence shown here is derived from an EMBL/GenBank/DDBJ whole genome shotgun (WGS) entry which is preliminary data.</text>
</comment>
<evidence type="ECO:0000256" key="2">
    <source>
        <dbReference type="SAM" id="MobiDB-lite"/>
    </source>
</evidence>
<dbReference type="PANTHER" id="PTHR22957:SF337">
    <property type="entry name" value="TBC1 DOMAIN FAMILY MEMBER 5"/>
    <property type="match status" value="1"/>
</dbReference>
<accession>A0AAN7LD37</accession>
<feature type="compositionally biased region" description="Polar residues" evidence="2">
    <location>
        <begin position="524"/>
        <end position="537"/>
    </location>
</feature>